<dbReference type="Pfam" id="PF02569">
    <property type="entry name" value="Pantoate_ligase"/>
    <property type="match status" value="1"/>
</dbReference>
<dbReference type="GO" id="GO:0004592">
    <property type="term" value="F:pantoate-beta-alanine ligase activity"/>
    <property type="evidence" value="ECO:0007669"/>
    <property type="project" value="InterPro"/>
</dbReference>
<keyword evidence="2" id="KW-0067">ATP-binding</keyword>
<dbReference type="GO" id="GO:0015940">
    <property type="term" value="P:pantothenate biosynthetic process"/>
    <property type="evidence" value="ECO:0007669"/>
    <property type="project" value="InterPro"/>
</dbReference>
<evidence type="ECO:0000313" key="3">
    <source>
        <dbReference type="EMBL" id="SVC02813.1"/>
    </source>
</evidence>
<dbReference type="InterPro" id="IPR003721">
    <property type="entry name" value="Pantoate_ligase"/>
</dbReference>
<dbReference type="SUPFAM" id="SSF52374">
    <property type="entry name" value="Nucleotidylyl transferase"/>
    <property type="match status" value="1"/>
</dbReference>
<keyword evidence="1" id="KW-0547">Nucleotide-binding</keyword>
<dbReference type="Gene3D" id="3.40.50.620">
    <property type="entry name" value="HUPs"/>
    <property type="match status" value="1"/>
</dbReference>
<dbReference type="PANTHER" id="PTHR21299:SF1">
    <property type="entry name" value="PANTOATE--BETA-ALANINE LIGASE"/>
    <property type="match status" value="1"/>
</dbReference>
<dbReference type="NCBIfam" id="TIGR00125">
    <property type="entry name" value="cyt_tran_rel"/>
    <property type="match status" value="1"/>
</dbReference>
<dbReference type="PANTHER" id="PTHR21299">
    <property type="entry name" value="CYTIDYLATE KINASE/PANTOATE-BETA-ALANINE LIGASE"/>
    <property type="match status" value="1"/>
</dbReference>
<reference evidence="3" key="1">
    <citation type="submission" date="2018-05" db="EMBL/GenBank/DDBJ databases">
        <authorList>
            <person name="Lanie J.A."/>
            <person name="Ng W.-L."/>
            <person name="Kazmierczak K.M."/>
            <person name="Andrzejewski T.M."/>
            <person name="Davidsen T.M."/>
            <person name="Wayne K.J."/>
            <person name="Tettelin H."/>
            <person name="Glass J.I."/>
            <person name="Rusch D."/>
            <person name="Podicherti R."/>
            <person name="Tsui H.-C.T."/>
            <person name="Winkler M.E."/>
        </authorList>
    </citation>
    <scope>NUCLEOTIDE SEQUENCE</scope>
</reference>
<name>A0A382IVA4_9ZZZZ</name>
<dbReference type="InterPro" id="IPR014729">
    <property type="entry name" value="Rossmann-like_a/b/a_fold"/>
</dbReference>
<gene>
    <name evidence="3" type="ORF">METZ01_LOCUS255667</name>
</gene>
<dbReference type="GO" id="GO:0005829">
    <property type="term" value="C:cytosol"/>
    <property type="evidence" value="ECO:0007669"/>
    <property type="project" value="TreeGrafter"/>
</dbReference>
<proteinExistence type="predicted"/>
<evidence type="ECO:0000256" key="2">
    <source>
        <dbReference type="ARBA" id="ARBA00022840"/>
    </source>
</evidence>
<dbReference type="EMBL" id="UINC01069438">
    <property type="protein sequence ID" value="SVC02813.1"/>
    <property type="molecule type" value="Genomic_DNA"/>
</dbReference>
<dbReference type="InterPro" id="IPR004821">
    <property type="entry name" value="Cyt_trans-like"/>
</dbReference>
<sequence>MKEVSESFRKQNLTIGFVPTMGCLHQGHLKLIKRSLESCDRTVVSIFVNPTQFGP</sequence>
<accession>A0A382IVA4</accession>
<dbReference type="GO" id="GO:0005524">
    <property type="term" value="F:ATP binding"/>
    <property type="evidence" value="ECO:0007669"/>
    <property type="project" value="UniProtKB-KW"/>
</dbReference>
<dbReference type="AlphaFoldDB" id="A0A382IVA4"/>
<protein>
    <recommendedName>
        <fullName evidence="4">Pantoate--beta-alanine ligase</fullName>
    </recommendedName>
</protein>
<evidence type="ECO:0000256" key="1">
    <source>
        <dbReference type="ARBA" id="ARBA00022741"/>
    </source>
</evidence>
<feature type="non-terminal residue" evidence="3">
    <location>
        <position position="55"/>
    </location>
</feature>
<organism evidence="3">
    <name type="scientific">marine metagenome</name>
    <dbReference type="NCBI Taxonomy" id="408172"/>
    <lineage>
        <taxon>unclassified sequences</taxon>
        <taxon>metagenomes</taxon>
        <taxon>ecological metagenomes</taxon>
    </lineage>
</organism>
<evidence type="ECO:0008006" key="4">
    <source>
        <dbReference type="Google" id="ProtNLM"/>
    </source>
</evidence>